<evidence type="ECO:0000313" key="3">
    <source>
        <dbReference type="Proteomes" id="UP000037460"/>
    </source>
</evidence>
<feature type="region of interest" description="Disordered" evidence="1">
    <location>
        <begin position="1"/>
        <end position="51"/>
    </location>
</feature>
<feature type="compositionally biased region" description="Pro residues" evidence="1">
    <location>
        <begin position="12"/>
        <end position="29"/>
    </location>
</feature>
<gene>
    <name evidence="2" type="ORF">Ctob_000485</name>
</gene>
<dbReference type="Proteomes" id="UP000037460">
    <property type="component" value="Unassembled WGS sequence"/>
</dbReference>
<sequence>MMANAAVAAAIAPPPPPPKAAAPFPPLPSENPDEEGALGLPPLPAPPPIIPEAPTRLEQTKVPLAWTAAKVGPAVNISGDGATASRSASGCGAQLTSEWMQGGRHPHIYHIVLALDEVMPETMIGIVGKNFWPSDWSEPLAKSLHSIVLECGTGKFFVKGKATSFMLKPLTSGARLHMMLDMQVQEMTLELLGTSPGQILSSVTIEAVPAEVTLVVGFCAGGPQSVRVVACTKELPEMKLLGKLKKDLWDEDNKVEPLALNVKKVEPTLLQAQQNEAKVAQSLDM</sequence>
<comment type="caution">
    <text evidence="2">The sequence shown here is derived from an EMBL/GenBank/DDBJ whole genome shotgun (WGS) entry which is preliminary data.</text>
</comment>
<keyword evidence="3" id="KW-1185">Reference proteome</keyword>
<dbReference type="AlphaFoldDB" id="A0A0M0J3D3"/>
<evidence type="ECO:0000256" key="1">
    <source>
        <dbReference type="SAM" id="MobiDB-lite"/>
    </source>
</evidence>
<evidence type="ECO:0000313" key="2">
    <source>
        <dbReference type="EMBL" id="KOO21069.1"/>
    </source>
</evidence>
<name>A0A0M0J3D3_9EUKA</name>
<dbReference type="EMBL" id="JWZX01003391">
    <property type="protein sequence ID" value="KOO21069.1"/>
    <property type="molecule type" value="Genomic_DNA"/>
</dbReference>
<organism evidence="2 3">
    <name type="scientific">Chrysochromulina tobinii</name>
    <dbReference type="NCBI Taxonomy" id="1460289"/>
    <lineage>
        <taxon>Eukaryota</taxon>
        <taxon>Haptista</taxon>
        <taxon>Haptophyta</taxon>
        <taxon>Prymnesiophyceae</taxon>
        <taxon>Prymnesiales</taxon>
        <taxon>Chrysochromulinaceae</taxon>
        <taxon>Chrysochromulina</taxon>
    </lineage>
</organism>
<feature type="compositionally biased region" description="Pro residues" evidence="1">
    <location>
        <begin position="41"/>
        <end position="51"/>
    </location>
</feature>
<proteinExistence type="predicted"/>
<reference evidence="3" key="1">
    <citation type="journal article" date="2015" name="PLoS Genet.">
        <title>Genome Sequence and Transcriptome Analyses of Chrysochromulina tobin: Metabolic Tools for Enhanced Algal Fitness in the Prominent Order Prymnesiales (Haptophyceae).</title>
        <authorList>
            <person name="Hovde B.T."/>
            <person name="Deodato C.R."/>
            <person name="Hunsperger H.M."/>
            <person name="Ryken S.A."/>
            <person name="Yost W."/>
            <person name="Jha R.K."/>
            <person name="Patterson J."/>
            <person name="Monnat R.J. Jr."/>
            <person name="Barlow S.B."/>
            <person name="Starkenburg S.R."/>
            <person name="Cattolico R.A."/>
        </authorList>
    </citation>
    <scope>NUCLEOTIDE SEQUENCE</scope>
    <source>
        <strain evidence="3">CCMP291</strain>
    </source>
</reference>
<accession>A0A0M0J3D3</accession>
<feature type="compositionally biased region" description="Low complexity" evidence="1">
    <location>
        <begin position="1"/>
        <end position="11"/>
    </location>
</feature>
<protein>
    <submittedName>
        <fullName evidence="2">Uncharacterized protein</fullName>
    </submittedName>
</protein>